<dbReference type="InterPro" id="IPR029441">
    <property type="entry name" value="Cass2"/>
</dbReference>
<reference evidence="2 3" key="1">
    <citation type="submission" date="2023-08" db="EMBL/GenBank/DDBJ databases">
        <authorList>
            <person name="Park J.-S."/>
        </authorList>
    </citation>
    <scope>NUCLEOTIDE SEQUENCE [LARGE SCALE GENOMIC DNA]</scope>
    <source>
        <strain evidence="2 3">2205SS18-9</strain>
    </source>
</reference>
<comment type="caution">
    <text evidence="2">The sequence shown here is derived from an EMBL/GenBank/DDBJ whole genome shotgun (WGS) entry which is preliminary data.</text>
</comment>
<protein>
    <submittedName>
        <fullName evidence="2">GyrI-like domain-containing protein</fullName>
    </submittedName>
</protein>
<accession>A0ABT9J1D2</accession>
<evidence type="ECO:0000313" key="2">
    <source>
        <dbReference type="EMBL" id="MDP5275431.1"/>
    </source>
</evidence>
<dbReference type="InterPro" id="IPR011256">
    <property type="entry name" value="Reg_factor_effector_dom_sf"/>
</dbReference>
<dbReference type="SUPFAM" id="SSF55136">
    <property type="entry name" value="Probable bacterial effector-binding domain"/>
    <property type="match status" value="1"/>
</dbReference>
<feature type="domain" description="AraC effector-binding" evidence="1">
    <location>
        <begin position="7"/>
        <end position="158"/>
    </location>
</feature>
<sequence length="158" mass="18608">MSQNMMHQIFVEEIHELKLVGFRVVCTGEQYIKEIPKASKLLYTRLNEVKHVVNPSLQIGVFNAIDSSEEKDGYWICVEVKSYVDVPEDMVTLTVPPQKYAVIRHRGSNFKIMDAYSQLHRWIKDEGFTRMTDSWHLEKFHSWQDSKKIDVELYDTII</sequence>
<dbReference type="Pfam" id="PF14526">
    <property type="entry name" value="Cass2"/>
    <property type="match status" value="1"/>
</dbReference>
<dbReference type="EMBL" id="JAVAMP010000008">
    <property type="protein sequence ID" value="MDP5275431.1"/>
    <property type="molecule type" value="Genomic_DNA"/>
</dbReference>
<organism evidence="2 3">
    <name type="scientific">Chengkuizengella axinellae</name>
    <dbReference type="NCBI Taxonomy" id="3064388"/>
    <lineage>
        <taxon>Bacteria</taxon>
        <taxon>Bacillati</taxon>
        <taxon>Bacillota</taxon>
        <taxon>Bacilli</taxon>
        <taxon>Bacillales</taxon>
        <taxon>Paenibacillaceae</taxon>
        <taxon>Chengkuizengella</taxon>
    </lineage>
</organism>
<dbReference type="Gene3D" id="3.20.80.10">
    <property type="entry name" value="Regulatory factor, effector binding domain"/>
    <property type="match status" value="1"/>
</dbReference>
<dbReference type="RefSeq" id="WP_305992743.1">
    <property type="nucleotide sequence ID" value="NZ_JAVAMP010000008.1"/>
</dbReference>
<evidence type="ECO:0000313" key="3">
    <source>
        <dbReference type="Proteomes" id="UP001231941"/>
    </source>
</evidence>
<name>A0ABT9J1D2_9BACL</name>
<dbReference type="SMART" id="SM00871">
    <property type="entry name" value="AraC_E_bind"/>
    <property type="match status" value="1"/>
</dbReference>
<evidence type="ECO:0000259" key="1">
    <source>
        <dbReference type="SMART" id="SM00871"/>
    </source>
</evidence>
<dbReference type="Proteomes" id="UP001231941">
    <property type="component" value="Unassembled WGS sequence"/>
</dbReference>
<keyword evidence="3" id="KW-1185">Reference proteome</keyword>
<proteinExistence type="predicted"/>
<gene>
    <name evidence="2" type="ORF">Q5Y73_15085</name>
</gene>
<dbReference type="InterPro" id="IPR010499">
    <property type="entry name" value="AraC_E-bd"/>
</dbReference>